<sequence length="25" mass="3010">MQQIAIKLDHYIGEANEKHSTWRLK</sequence>
<reference evidence="1" key="2">
    <citation type="submission" date="2015-06" db="UniProtKB">
        <authorList>
            <consortium name="EnsemblMetazoa"/>
        </authorList>
    </citation>
    <scope>IDENTIFICATION</scope>
</reference>
<keyword evidence="2" id="KW-1185">Reference proteome</keyword>
<organism evidence="1 2">
    <name type="scientific">Tetranychus urticae</name>
    <name type="common">Two-spotted spider mite</name>
    <dbReference type="NCBI Taxonomy" id="32264"/>
    <lineage>
        <taxon>Eukaryota</taxon>
        <taxon>Metazoa</taxon>
        <taxon>Ecdysozoa</taxon>
        <taxon>Arthropoda</taxon>
        <taxon>Chelicerata</taxon>
        <taxon>Arachnida</taxon>
        <taxon>Acari</taxon>
        <taxon>Acariformes</taxon>
        <taxon>Trombidiformes</taxon>
        <taxon>Prostigmata</taxon>
        <taxon>Eleutherengona</taxon>
        <taxon>Raphignathae</taxon>
        <taxon>Tetranychoidea</taxon>
        <taxon>Tetranychidae</taxon>
        <taxon>Tetranychus</taxon>
    </lineage>
</organism>
<name>T1JQZ9_TETUR</name>
<dbReference type="HOGENOM" id="CLU_3419617_0_0_1"/>
<evidence type="ECO:0000313" key="2">
    <source>
        <dbReference type="Proteomes" id="UP000015104"/>
    </source>
</evidence>
<proteinExistence type="predicted"/>
<dbReference type="EnsemblMetazoa" id="tetur01g05090.1">
    <property type="protein sequence ID" value="tetur01g05090.1"/>
    <property type="gene ID" value="tetur01g05090"/>
</dbReference>
<evidence type="ECO:0000313" key="1">
    <source>
        <dbReference type="EnsemblMetazoa" id="tetur01g05090.1"/>
    </source>
</evidence>
<dbReference type="Proteomes" id="UP000015104">
    <property type="component" value="Unassembled WGS sequence"/>
</dbReference>
<protein>
    <submittedName>
        <fullName evidence="1">Uncharacterized protein</fullName>
    </submittedName>
</protein>
<dbReference type="EMBL" id="CAEY01000442">
    <property type="status" value="NOT_ANNOTATED_CDS"/>
    <property type="molecule type" value="Genomic_DNA"/>
</dbReference>
<reference evidence="2" key="1">
    <citation type="submission" date="2011-08" db="EMBL/GenBank/DDBJ databases">
        <authorList>
            <person name="Rombauts S."/>
        </authorList>
    </citation>
    <scope>NUCLEOTIDE SEQUENCE</scope>
    <source>
        <strain evidence="2">London</strain>
    </source>
</reference>
<accession>T1JQZ9</accession>
<dbReference type="AlphaFoldDB" id="T1JQZ9"/>